<dbReference type="EMBL" id="AP019774">
    <property type="protein sequence ID" value="BCD69724.1"/>
    <property type="molecule type" value="Genomic_DNA"/>
</dbReference>
<evidence type="ECO:0000256" key="1">
    <source>
        <dbReference type="ARBA" id="ARBA00022722"/>
    </source>
</evidence>
<dbReference type="RefSeq" id="WP_080552439.1">
    <property type="nucleotide sequence ID" value="NZ_AP019774.1"/>
</dbReference>
<dbReference type="EC" id="3.1.21.4" evidence="6"/>
<dbReference type="GO" id="GO:0009036">
    <property type="term" value="F:type II site-specific deoxyribonuclease activity"/>
    <property type="evidence" value="ECO:0007669"/>
    <property type="project" value="InterPro"/>
</dbReference>
<keyword evidence="10" id="KW-1185">Reference proteome</keyword>
<reference evidence="7 10" key="2">
    <citation type="submission" date="2020-04" db="EMBL/GenBank/DDBJ databases">
        <title>Genomic analysis of gastric non-Helicobacter pylori Helicobacters isolated in Japan.</title>
        <authorList>
            <person name="Suzuki M."/>
            <person name="Rimbara E."/>
        </authorList>
    </citation>
    <scope>NUCLEOTIDE SEQUENCE [LARGE SCALE GENOMIC DNA]</scope>
    <source>
        <strain evidence="7 10">NHP19-0020</strain>
    </source>
</reference>
<dbReference type="Proteomes" id="UP000509742">
    <property type="component" value="Chromosome"/>
</dbReference>
<dbReference type="AlphaFoldDB" id="A0A6J4CXC5"/>
<dbReference type="Pfam" id="PF09520">
    <property type="entry name" value="RE_TdeIII"/>
    <property type="match status" value="1"/>
</dbReference>
<dbReference type="GO" id="GO:0003677">
    <property type="term" value="F:DNA binding"/>
    <property type="evidence" value="ECO:0007669"/>
    <property type="project" value="InterPro"/>
</dbReference>
<evidence type="ECO:0000256" key="3">
    <source>
        <dbReference type="ARBA" id="ARBA00022759"/>
    </source>
</evidence>
<sequence>MQDVKDLLIKALKSKPKSYNPETSYMPFHTRLLGSDRMALFSFIQSLNTNFWY</sequence>
<evidence type="ECO:0000313" key="9">
    <source>
        <dbReference type="Proteomes" id="UP000317935"/>
    </source>
</evidence>
<keyword evidence="1" id="KW-0540">Nuclease</keyword>
<reference evidence="8 9" key="1">
    <citation type="submission" date="2019-06" db="EMBL/GenBank/DDBJ databases">
        <title>Complete genome sequence of Helicobacter suis SNTW101c.</title>
        <authorList>
            <person name="Rimbara E."/>
            <person name="Suzuki M."/>
            <person name="Matsui H."/>
            <person name="Nakamura M."/>
            <person name="Mori S."/>
            <person name="Shibayama K."/>
        </authorList>
    </citation>
    <scope>NUCLEOTIDE SEQUENCE [LARGE SCALE GENOMIC DNA]</scope>
    <source>
        <strain evidence="8 9">SNTW101c</strain>
    </source>
</reference>
<dbReference type="EMBL" id="AP023036">
    <property type="protein sequence ID" value="BCD46044.1"/>
    <property type="molecule type" value="Genomic_DNA"/>
</dbReference>
<keyword evidence="4" id="KW-0378">Hydrolase</keyword>
<name>A0A6J4CXC5_9HELI</name>
<evidence type="ECO:0000256" key="4">
    <source>
        <dbReference type="ARBA" id="ARBA00022801"/>
    </source>
</evidence>
<evidence type="ECO:0000313" key="8">
    <source>
        <dbReference type="EMBL" id="BCD69724.1"/>
    </source>
</evidence>
<keyword evidence="2" id="KW-0680">Restriction system</keyword>
<gene>
    <name evidence="7" type="ORF">NHP190020_10830</name>
    <name evidence="8" type="ORF">SNTW_03690</name>
</gene>
<keyword evidence="3" id="KW-0255">Endonuclease</keyword>
<comment type="catalytic activity">
    <reaction evidence="5">
        <text>Endonucleolytic cleavage of DNA to give specific double-stranded fragments with terminal 5'-phosphates.</text>
        <dbReference type="EC" id="3.1.21.4"/>
    </reaction>
</comment>
<protein>
    <recommendedName>
        <fullName evidence="6">type II site-specific deoxyribonuclease</fullName>
        <ecNumber evidence="6">3.1.21.4</ecNumber>
    </recommendedName>
</protein>
<evidence type="ECO:0000313" key="10">
    <source>
        <dbReference type="Proteomes" id="UP000509742"/>
    </source>
</evidence>
<dbReference type="InterPro" id="IPR019045">
    <property type="entry name" value="Restrct_endonuc_II_HinfI"/>
</dbReference>
<dbReference type="Proteomes" id="UP000317935">
    <property type="component" value="Chromosome"/>
</dbReference>
<evidence type="ECO:0000313" key="7">
    <source>
        <dbReference type="EMBL" id="BCD46044.1"/>
    </source>
</evidence>
<dbReference type="GO" id="GO:0009307">
    <property type="term" value="P:DNA restriction-modification system"/>
    <property type="evidence" value="ECO:0007669"/>
    <property type="project" value="InterPro"/>
</dbReference>
<accession>A0A6J4CXC5</accession>
<proteinExistence type="predicted"/>
<evidence type="ECO:0000256" key="2">
    <source>
        <dbReference type="ARBA" id="ARBA00022747"/>
    </source>
</evidence>
<evidence type="ECO:0000256" key="6">
    <source>
        <dbReference type="ARBA" id="ARBA00093790"/>
    </source>
</evidence>
<dbReference type="GeneID" id="97007804"/>
<organism evidence="8 9">
    <name type="scientific">Helicobacter suis</name>
    <dbReference type="NCBI Taxonomy" id="104628"/>
    <lineage>
        <taxon>Bacteria</taxon>
        <taxon>Pseudomonadati</taxon>
        <taxon>Campylobacterota</taxon>
        <taxon>Epsilonproteobacteria</taxon>
        <taxon>Campylobacterales</taxon>
        <taxon>Helicobacteraceae</taxon>
        <taxon>Helicobacter</taxon>
    </lineage>
</organism>
<evidence type="ECO:0000256" key="5">
    <source>
        <dbReference type="ARBA" id="ARBA00093760"/>
    </source>
</evidence>